<feature type="transmembrane region" description="Helical" evidence="7">
    <location>
        <begin position="6"/>
        <end position="22"/>
    </location>
</feature>
<proteinExistence type="predicted"/>
<dbReference type="PANTHER" id="PTHR36838">
    <property type="entry name" value="AUXIN EFFLUX CARRIER FAMILY PROTEIN"/>
    <property type="match status" value="1"/>
</dbReference>
<dbReference type="PATRIC" id="fig|1461584.3.peg.2490"/>
<evidence type="ECO:0000256" key="6">
    <source>
        <dbReference type="ARBA" id="ARBA00023136"/>
    </source>
</evidence>
<evidence type="ECO:0000256" key="5">
    <source>
        <dbReference type="ARBA" id="ARBA00022989"/>
    </source>
</evidence>
<keyword evidence="2" id="KW-0813">Transport</keyword>
<feature type="transmembrane region" description="Helical" evidence="7">
    <location>
        <begin position="193"/>
        <end position="212"/>
    </location>
</feature>
<feature type="transmembrane region" description="Helical" evidence="7">
    <location>
        <begin position="59"/>
        <end position="82"/>
    </location>
</feature>
<protein>
    <submittedName>
        <fullName evidence="8">Membrane transport protein</fullName>
    </submittedName>
</protein>
<evidence type="ECO:0000313" key="8">
    <source>
        <dbReference type="EMBL" id="CEA09151.1"/>
    </source>
</evidence>
<evidence type="ECO:0000256" key="3">
    <source>
        <dbReference type="ARBA" id="ARBA00022475"/>
    </source>
</evidence>
<gene>
    <name evidence="8" type="ORF">BN1051_02518</name>
</gene>
<dbReference type="Pfam" id="PF03547">
    <property type="entry name" value="Mem_trans"/>
    <property type="match status" value="1"/>
</dbReference>
<feature type="transmembrane region" description="Helical" evidence="7">
    <location>
        <begin position="224"/>
        <end position="249"/>
    </location>
</feature>
<comment type="subcellular location">
    <subcellularLocation>
        <location evidence="1">Membrane</location>
        <topology evidence="1">Multi-pass membrane protein</topology>
    </subcellularLocation>
</comment>
<feature type="transmembrane region" description="Helical" evidence="7">
    <location>
        <begin position="34"/>
        <end position="53"/>
    </location>
</feature>
<keyword evidence="4 7" id="KW-0812">Transmembrane</keyword>
<keyword evidence="3" id="KW-1003">Cell membrane</keyword>
<evidence type="ECO:0000256" key="7">
    <source>
        <dbReference type="SAM" id="Phobius"/>
    </source>
</evidence>
<evidence type="ECO:0000256" key="1">
    <source>
        <dbReference type="ARBA" id="ARBA00004141"/>
    </source>
</evidence>
<keyword evidence="6 7" id="KW-0472">Membrane</keyword>
<dbReference type="GO" id="GO:0055085">
    <property type="term" value="P:transmembrane transport"/>
    <property type="evidence" value="ECO:0007669"/>
    <property type="project" value="InterPro"/>
</dbReference>
<feature type="transmembrane region" description="Helical" evidence="7">
    <location>
        <begin position="288"/>
        <end position="307"/>
    </location>
</feature>
<accession>A0A078MWH0</accession>
<feature type="transmembrane region" description="Helical" evidence="7">
    <location>
        <begin position="166"/>
        <end position="187"/>
    </location>
</feature>
<organism evidence="8">
    <name type="scientific">Arthrobacter saudimassiliensis</name>
    <dbReference type="NCBI Taxonomy" id="1461584"/>
    <lineage>
        <taxon>Bacteria</taxon>
        <taxon>Bacillati</taxon>
        <taxon>Actinomycetota</taxon>
        <taxon>Actinomycetes</taxon>
        <taxon>Micrococcales</taxon>
        <taxon>Micrococcaceae</taxon>
        <taxon>Arthrobacter</taxon>
    </lineage>
</organism>
<feature type="transmembrane region" description="Helical" evidence="7">
    <location>
        <begin position="123"/>
        <end position="145"/>
    </location>
</feature>
<evidence type="ECO:0000256" key="4">
    <source>
        <dbReference type="ARBA" id="ARBA00022692"/>
    </source>
</evidence>
<keyword evidence="5 7" id="KW-1133">Transmembrane helix</keyword>
<feature type="transmembrane region" description="Helical" evidence="7">
    <location>
        <begin position="255"/>
        <end position="276"/>
    </location>
</feature>
<dbReference type="EMBL" id="LN483071">
    <property type="protein sequence ID" value="CEA09151.1"/>
    <property type="molecule type" value="Genomic_DNA"/>
</dbReference>
<sequence length="308" mass="31701">MLGVLTGFAVVWIIIGVGYAVGRLQVLGPGAQQVLSRLAFFVASPALLLVTLSDADLHQVFSLPLLVAAGSAVSTAGLYLLATRWWLRRPLPELLVGGMSASLVNAANLGLPIAVYVLGDAALIAPVLIFQLAAYTPTFLLLMDATGGARGPSVRAVAAQVGRNPIIIGTLIGLLLSATGTTLPAIVHEPISLIGGAAVPAMLLAFGISLVGSRPLEKAAGRRADVLLASAFKLLVQPALAFLLARWVLGLDGHLLFTVVVCAALPTAQNMFVMASRYDRGVVIAKDTVLLTTIASLPVLAAVAALLA</sequence>
<dbReference type="InterPro" id="IPR004776">
    <property type="entry name" value="Mem_transp_PIN-like"/>
</dbReference>
<feature type="transmembrane region" description="Helical" evidence="7">
    <location>
        <begin position="94"/>
        <end position="117"/>
    </location>
</feature>
<dbReference type="PANTHER" id="PTHR36838:SF1">
    <property type="entry name" value="SLR1864 PROTEIN"/>
    <property type="match status" value="1"/>
</dbReference>
<name>A0A078MWH0_9MICC</name>
<evidence type="ECO:0000256" key="2">
    <source>
        <dbReference type="ARBA" id="ARBA00022448"/>
    </source>
</evidence>
<reference evidence="8" key="1">
    <citation type="submission" date="2014-07" db="EMBL/GenBank/DDBJ databases">
        <authorList>
            <person name="Urmite Genomes Urmite Genomes"/>
        </authorList>
    </citation>
    <scope>NUCLEOTIDE SEQUENCE</scope>
    <source>
        <strain evidence="8">11W110_air</strain>
    </source>
</reference>
<dbReference type="GO" id="GO:0016020">
    <property type="term" value="C:membrane"/>
    <property type="evidence" value="ECO:0007669"/>
    <property type="project" value="UniProtKB-SubCell"/>
</dbReference>
<dbReference type="AlphaFoldDB" id="A0A078MWH0"/>